<dbReference type="AlphaFoldDB" id="A0A9W9I1P1"/>
<evidence type="ECO:0000256" key="1">
    <source>
        <dbReference type="SAM" id="SignalP"/>
    </source>
</evidence>
<reference evidence="2" key="2">
    <citation type="journal article" date="2023" name="IMA Fungus">
        <title>Comparative genomic study of the Penicillium genus elucidates a diverse pangenome and 15 lateral gene transfer events.</title>
        <authorList>
            <person name="Petersen C."/>
            <person name="Sorensen T."/>
            <person name="Nielsen M.R."/>
            <person name="Sondergaard T.E."/>
            <person name="Sorensen J.L."/>
            <person name="Fitzpatrick D.A."/>
            <person name="Frisvad J.C."/>
            <person name="Nielsen K.L."/>
        </authorList>
    </citation>
    <scope>NUCLEOTIDE SEQUENCE</scope>
    <source>
        <strain evidence="2">IBT 26290</strain>
    </source>
</reference>
<dbReference type="RefSeq" id="XP_056542736.1">
    <property type="nucleotide sequence ID" value="XM_056687181.1"/>
</dbReference>
<dbReference type="EMBL" id="JAPQKN010000003">
    <property type="protein sequence ID" value="KAJ5166275.1"/>
    <property type="molecule type" value="Genomic_DNA"/>
</dbReference>
<evidence type="ECO:0000313" key="3">
    <source>
        <dbReference type="Proteomes" id="UP001149163"/>
    </source>
</evidence>
<keyword evidence="3" id="KW-1185">Reference proteome</keyword>
<evidence type="ECO:0000313" key="2">
    <source>
        <dbReference type="EMBL" id="KAJ5166275.1"/>
    </source>
</evidence>
<feature type="chain" id="PRO_5040774981" evidence="1">
    <location>
        <begin position="21"/>
        <end position="356"/>
    </location>
</feature>
<protein>
    <submittedName>
        <fullName evidence="2">Uncharacterized protein</fullName>
    </submittedName>
</protein>
<gene>
    <name evidence="2" type="ORF">N7482_005056</name>
</gene>
<name>A0A9W9I1P1_9EURO</name>
<feature type="signal peptide" evidence="1">
    <location>
        <begin position="1"/>
        <end position="20"/>
    </location>
</feature>
<keyword evidence="1" id="KW-0732">Signal</keyword>
<comment type="caution">
    <text evidence="2">The sequence shown here is derived from an EMBL/GenBank/DDBJ whole genome shotgun (WGS) entry which is preliminary data.</text>
</comment>
<organism evidence="2 3">
    <name type="scientific">Penicillium canariense</name>
    <dbReference type="NCBI Taxonomy" id="189055"/>
    <lineage>
        <taxon>Eukaryota</taxon>
        <taxon>Fungi</taxon>
        <taxon>Dikarya</taxon>
        <taxon>Ascomycota</taxon>
        <taxon>Pezizomycotina</taxon>
        <taxon>Eurotiomycetes</taxon>
        <taxon>Eurotiomycetidae</taxon>
        <taxon>Eurotiales</taxon>
        <taxon>Aspergillaceae</taxon>
        <taxon>Penicillium</taxon>
    </lineage>
</organism>
<accession>A0A9W9I1P1</accession>
<sequence length="356" mass="37811">MALKSRFLLSLAAFSSLAVADTAGYFDNTSFCVDSKGFEKCYEKVKTSYENCISSNCSGGSKSCYDSCDGDTSCMGTHCPNLGIDCINACGCVRATDQIDCAASSCWNQVYSCEYQQTAEDVIKLCINFDADQIPYWPPPDDAIGGCSCNIAKADRKELLISAQLTECTNNMTNLDQLSTTDEITVYEQACMCCAQSAIVSAIWGTCPNTKPSLIGADDWYSMFLGPNHWDECEEYLAAYDCDRDLGYAAESAGDTHTFYKPNNIPKNGTESLFNTGSALTSPVSGATFTWTEGTLLHGITAAPTSHMASATGTHDQGTTATETGASATKIGGATSYHCSAWAGVGFIGALALVIA</sequence>
<proteinExistence type="predicted"/>
<dbReference type="GeneID" id="81426357"/>
<dbReference type="Proteomes" id="UP001149163">
    <property type="component" value="Unassembled WGS sequence"/>
</dbReference>
<dbReference type="OrthoDB" id="3538998at2759"/>
<reference evidence="2" key="1">
    <citation type="submission" date="2022-11" db="EMBL/GenBank/DDBJ databases">
        <authorList>
            <person name="Petersen C."/>
        </authorList>
    </citation>
    <scope>NUCLEOTIDE SEQUENCE</scope>
    <source>
        <strain evidence="2">IBT 26290</strain>
    </source>
</reference>